<dbReference type="Pfam" id="PF01590">
    <property type="entry name" value="GAF"/>
    <property type="match status" value="1"/>
</dbReference>
<organism evidence="2 3">
    <name type="scientific">Paramecium octaurelia</name>
    <dbReference type="NCBI Taxonomy" id="43137"/>
    <lineage>
        <taxon>Eukaryota</taxon>
        <taxon>Sar</taxon>
        <taxon>Alveolata</taxon>
        <taxon>Ciliophora</taxon>
        <taxon>Intramacronucleata</taxon>
        <taxon>Oligohymenophorea</taxon>
        <taxon>Peniculida</taxon>
        <taxon>Parameciidae</taxon>
        <taxon>Paramecium</taxon>
    </lineage>
</organism>
<evidence type="ECO:0000313" key="3">
    <source>
        <dbReference type="Proteomes" id="UP000683925"/>
    </source>
</evidence>
<dbReference type="AlphaFoldDB" id="A0A8S1YA80"/>
<feature type="domain" description="GAF" evidence="1">
    <location>
        <begin position="249"/>
        <end position="322"/>
    </location>
</feature>
<accession>A0A8S1YA80</accession>
<comment type="caution">
    <text evidence="2">The sequence shown here is derived from an EMBL/GenBank/DDBJ whole genome shotgun (WGS) entry which is preliminary data.</text>
</comment>
<name>A0A8S1YA80_PAROT</name>
<dbReference type="OMA" id="HEQMFEM"/>
<gene>
    <name evidence="2" type="ORF">POCTA_138.1.T1540042</name>
</gene>
<dbReference type="OrthoDB" id="74705at2759"/>
<keyword evidence="3" id="KW-1185">Reference proteome</keyword>
<dbReference type="EMBL" id="CAJJDP010000156">
    <property type="protein sequence ID" value="CAD8211386.1"/>
    <property type="molecule type" value="Genomic_DNA"/>
</dbReference>
<reference evidence="2" key="1">
    <citation type="submission" date="2021-01" db="EMBL/GenBank/DDBJ databases">
        <authorList>
            <consortium name="Genoscope - CEA"/>
            <person name="William W."/>
        </authorList>
    </citation>
    <scope>NUCLEOTIDE SEQUENCE</scope>
</reference>
<dbReference type="InterPro" id="IPR003018">
    <property type="entry name" value="GAF"/>
</dbReference>
<sequence>MQSPTSSINKLRNSLTSFYVKSSCSNKTSPIKEDPTILQNLLRMQQKEIDRLEHQNKNLQVLTQHQCSMLYQERTLRTNSTKLQMHSELPQQLPNARNARRSTIKNVLQAMKPPPRKIVVSNKLSMTNNECFKLSSILEATNQQAKQLYHDDSSIQLVKEILKDEDSFIDIITTYPPQQVSIMYDKIKKLINEHEQMFEMILKFKQIIDNSFSLQNIKLQLEALNQLSQQCKNILECKNAQIITHTDETSKSYIQHVYNNKQILNLKNAKFDERFKNENFNQLLAAPILDNNRCLGVIVCQDKSINFSDEDEILIQYICRQAQYILNNQVSNNKIEIQLQKYQHTLKSLLLLSQIDDLNTKLHFSEQRLCEIMNSSECKIILLQQEGELQKSIIWEAIHNNQTLFINNCYNHENFQPKIDINTQLPIIATPIKYQNKIIGGLEFILYNKQISSLDQEVLDLFIQILGINFYHFTNNQF</sequence>
<evidence type="ECO:0000313" key="2">
    <source>
        <dbReference type="EMBL" id="CAD8211386.1"/>
    </source>
</evidence>
<dbReference type="Proteomes" id="UP000683925">
    <property type="component" value="Unassembled WGS sequence"/>
</dbReference>
<evidence type="ECO:0000259" key="1">
    <source>
        <dbReference type="Pfam" id="PF01590"/>
    </source>
</evidence>
<protein>
    <recommendedName>
        <fullName evidence="1">GAF domain-containing protein</fullName>
    </recommendedName>
</protein>
<proteinExistence type="predicted"/>